<evidence type="ECO:0000313" key="2">
    <source>
        <dbReference type="Proteomes" id="UP000035721"/>
    </source>
</evidence>
<dbReference type="AlphaFoldDB" id="A0A077M4M9"/>
<proteinExistence type="predicted"/>
<dbReference type="STRING" id="1194083.BN12_40045"/>
<organism evidence="1 2">
    <name type="scientific">Nostocoides japonicum T1-X7</name>
    <dbReference type="NCBI Taxonomy" id="1194083"/>
    <lineage>
        <taxon>Bacteria</taxon>
        <taxon>Bacillati</taxon>
        <taxon>Actinomycetota</taxon>
        <taxon>Actinomycetes</taxon>
        <taxon>Micrococcales</taxon>
        <taxon>Intrasporangiaceae</taxon>
        <taxon>Nostocoides</taxon>
    </lineage>
</organism>
<name>A0A077M4M9_9MICO</name>
<evidence type="ECO:0000313" key="1">
    <source>
        <dbReference type="EMBL" id="CCH79075.1"/>
    </source>
</evidence>
<keyword evidence="2" id="KW-1185">Reference proteome</keyword>
<reference evidence="1 2" key="1">
    <citation type="journal article" date="2013" name="ISME J.">
        <title>A metabolic model for members of the genus Tetrasphaera involved in enhanced biological phosphorus removal.</title>
        <authorList>
            <person name="Kristiansen R."/>
            <person name="Nguyen H.T.T."/>
            <person name="Saunders A.M."/>
            <person name="Nielsen J.L."/>
            <person name="Wimmer R."/>
            <person name="Le V.Q."/>
            <person name="McIlroy S.J."/>
            <person name="Petrovski S."/>
            <person name="Seviour R.J."/>
            <person name="Calteau A."/>
            <person name="Nielsen K.L."/>
            <person name="Nielsen P.H."/>
        </authorList>
    </citation>
    <scope>NUCLEOTIDE SEQUENCE [LARGE SCALE GENOMIC DNA]</scope>
    <source>
        <strain evidence="1 2">T1-X7</strain>
    </source>
</reference>
<gene>
    <name evidence="1" type="ORF">BN12_40045</name>
</gene>
<dbReference type="EMBL" id="CAJB01000334">
    <property type="protein sequence ID" value="CCH79075.1"/>
    <property type="molecule type" value="Genomic_DNA"/>
</dbReference>
<sequence>MKRYALSDKQAAAVTAAIEAAVAAQAMTAHRDALMREAVVDYGVSAMRLCDEMAMPGLSRDTVARIARRS</sequence>
<protein>
    <submittedName>
        <fullName evidence="1">Uncharacterized protein</fullName>
    </submittedName>
</protein>
<accession>A0A077M4M9</accession>
<dbReference type="RefSeq" id="WP_048549705.1">
    <property type="nucleotide sequence ID" value="NZ_HF570958.1"/>
</dbReference>
<dbReference type="Proteomes" id="UP000035721">
    <property type="component" value="Unassembled WGS sequence"/>
</dbReference>
<comment type="caution">
    <text evidence="1">The sequence shown here is derived from an EMBL/GenBank/DDBJ whole genome shotgun (WGS) entry which is preliminary data.</text>
</comment>